<evidence type="ECO:0000313" key="1">
    <source>
        <dbReference type="EMBL" id="CAK0823686.1"/>
    </source>
</evidence>
<gene>
    <name evidence="1" type="ORF">PCOR1329_LOCUS24315</name>
</gene>
<accession>A0ABN9S2J6</accession>
<proteinExistence type="predicted"/>
<dbReference type="EMBL" id="CAUYUJ010008347">
    <property type="protein sequence ID" value="CAK0823686.1"/>
    <property type="molecule type" value="Genomic_DNA"/>
</dbReference>
<comment type="caution">
    <text evidence="1">The sequence shown here is derived from an EMBL/GenBank/DDBJ whole genome shotgun (WGS) entry which is preliminary data.</text>
</comment>
<sequence>MRTGVKLFFYAKFQGTYKLHKQSDIDMKRMQSLRQYPTETIPVRPIINSVGDWRKPAAFWIAQLLQPIVEKLPGVTCSSKQTIHTYESLEVPPESVLVEFDIKDFFLNINVDFCVQATSWAIHMYASYINGPIKDLILYILQHLLNHNYFRFDGSPFRQRRGVAMGLDCAPQVAAISAYYYEKHRGIQEHPGILAKSWSRYLDDGLFVWVGSDRELLRLEALLNTPCCTPLGQCHFVYKFATSRSKAVLLDLQFSKTGRWVHSGILDVSLYCKPSNPHAYIPQSSHHAPSLAFSWIRQEAKRRITHNADASRAMADLAQFGQLIISRGYSGQQWRRAIRGLDPSNRMLYLGLHAQVEARASDTEQARVLTLVLPHHRQAWCRVKQCVSIPAHVQRHLTAQSVRFACTNSRNIISHIRG</sequence>
<evidence type="ECO:0000313" key="2">
    <source>
        <dbReference type="Proteomes" id="UP001189429"/>
    </source>
</evidence>
<dbReference type="PANTHER" id="PTHR21301">
    <property type="entry name" value="REVERSE TRANSCRIPTASE"/>
    <property type="match status" value="1"/>
</dbReference>
<reference evidence="1" key="1">
    <citation type="submission" date="2023-10" db="EMBL/GenBank/DDBJ databases">
        <authorList>
            <person name="Chen Y."/>
            <person name="Shah S."/>
            <person name="Dougan E. K."/>
            <person name="Thang M."/>
            <person name="Chan C."/>
        </authorList>
    </citation>
    <scope>NUCLEOTIDE SEQUENCE [LARGE SCALE GENOMIC DNA]</scope>
</reference>
<dbReference type="Proteomes" id="UP001189429">
    <property type="component" value="Unassembled WGS sequence"/>
</dbReference>
<keyword evidence="2" id="KW-1185">Reference proteome</keyword>
<evidence type="ECO:0008006" key="3">
    <source>
        <dbReference type="Google" id="ProtNLM"/>
    </source>
</evidence>
<name>A0ABN9S2J6_9DINO</name>
<dbReference type="PANTHER" id="PTHR21301:SF10">
    <property type="entry name" value="REVERSE TRANSCRIPTASE DOMAIN-CONTAINING PROTEIN"/>
    <property type="match status" value="1"/>
</dbReference>
<protein>
    <recommendedName>
        <fullName evidence="3">Reverse transcriptase domain-containing protein</fullName>
    </recommendedName>
</protein>
<organism evidence="1 2">
    <name type="scientific">Prorocentrum cordatum</name>
    <dbReference type="NCBI Taxonomy" id="2364126"/>
    <lineage>
        <taxon>Eukaryota</taxon>
        <taxon>Sar</taxon>
        <taxon>Alveolata</taxon>
        <taxon>Dinophyceae</taxon>
        <taxon>Prorocentrales</taxon>
        <taxon>Prorocentraceae</taxon>
        <taxon>Prorocentrum</taxon>
    </lineage>
</organism>